<proteinExistence type="predicted"/>
<reference evidence="3" key="1">
    <citation type="journal article" date="2020" name="mSystems">
        <title>Genome- and Community-Level Interaction Insights into Carbon Utilization and Element Cycling Functions of Hydrothermarchaeota in Hydrothermal Sediment.</title>
        <authorList>
            <person name="Zhou Z."/>
            <person name="Liu Y."/>
            <person name="Xu W."/>
            <person name="Pan J."/>
            <person name="Luo Z.H."/>
            <person name="Li M."/>
        </authorList>
    </citation>
    <scope>NUCLEOTIDE SEQUENCE [LARGE SCALE GENOMIC DNA]</scope>
    <source>
        <strain evidence="3">SpSt-339</strain>
    </source>
</reference>
<dbReference type="PANTHER" id="PTHR30093:SF2">
    <property type="entry name" value="TYPE II SECRETION SYSTEM PROTEIN H"/>
    <property type="match status" value="1"/>
</dbReference>
<protein>
    <submittedName>
        <fullName evidence="3">DUF1559 domain-containing protein</fullName>
    </submittedName>
</protein>
<dbReference type="PROSITE" id="PS00409">
    <property type="entry name" value="PROKAR_NTER_METHYL"/>
    <property type="match status" value="1"/>
</dbReference>
<name>A0A7C2NYV0_9PLAN</name>
<evidence type="ECO:0000256" key="1">
    <source>
        <dbReference type="SAM" id="Phobius"/>
    </source>
</evidence>
<dbReference type="InterPro" id="IPR011453">
    <property type="entry name" value="DUF1559"/>
</dbReference>
<dbReference type="Gene3D" id="3.30.700.10">
    <property type="entry name" value="Glycoprotein, Type 4 Pilin"/>
    <property type="match status" value="1"/>
</dbReference>
<gene>
    <name evidence="3" type="ORF">ENQ76_12060</name>
</gene>
<comment type="caution">
    <text evidence="3">The sequence shown here is derived from an EMBL/GenBank/DDBJ whole genome shotgun (WGS) entry which is preliminary data.</text>
</comment>
<dbReference type="NCBIfam" id="TIGR04294">
    <property type="entry name" value="pre_pil_HX9DG"/>
    <property type="match status" value="1"/>
</dbReference>
<dbReference type="InterPro" id="IPR027558">
    <property type="entry name" value="Pre_pil_HX9DG_C"/>
</dbReference>
<dbReference type="InterPro" id="IPR045584">
    <property type="entry name" value="Pilin-like"/>
</dbReference>
<keyword evidence="1" id="KW-0472">Membrane</keyword>
<dbReference type="SUPFAM" id="SSF54523">
    <property type="entry name" value="Pili subunits"/>
    <property type="match status" value="1"/>
</dbReference>
<sequence length="335" mass="36219">MARTCLAVADINPSPLEVATIMRRAGVSLIEVLVVLGLIGLLLALILPAVQSARMSSRRMTCQNHLRQLALGAAEYEATHGCLPGNGCIVACNSWLCAILPFVELPGLAMRANLPMSPIFPDNPYQMDEARRPVPLFRCPSDVTTIPAEALWPTSYCGNAGTGLLSDGYNGLFRPCRPYTRNPDELIGPVRSAEVTDGLSNTALATEWLTGLEPLTRNRPLWRLDKSYSSVPEMAEACQSLPADPAQLGWESTFRGQTWTCFGMSNTLYNHALPPNRPSCSNNGAIFQGVITAASQHPGGVNVAYADGRVVFVSHDIDAQVWRAQGSRSEPLLSE</sequence>
<evidence type="ECO:0000259" key="2">
    <source>
        <dbReference type="Pfam" id="PF07596"/>
    </source>
</evidence>
<dbReference type="InterPro" id="IPR012902">
    <property type="entry name" value="N_methyl_site"/>
</dbReference>
<feature type="transmembrane region" description="Helical" evidence="1">
    <location>
        <begin position="25"/>
        <end position="50"/>
    </location>
</feature>
<keyword evidence="1" id="KW-0812">Transmembrane</keyword>
<dbReference type="PANTHER" id="PTHR30093">
    <property type="entry name" value="GENERAL SECRETION PATHWAY PROTEIN G"/>
    <property type="match status" value="1"/>
</dbReference>
<dbReference type="Pfam" id="PF07596">
    <property type="entry name" value="SBP_bac_10"/>
    <property type="match status" value="1"/>
</dbReference>
<keyword evidence="1" id="KW-1133">Transmembrane helix</keyword>
<accession>A0A7C2NYV0</accession>
<feature type="domain" description="DUF1559" evidence="2">
    <location>
        <begin position="51"/>
        <end position="320"/>
    </location>
</feature>
<dbReference type="EMBL" id="DSOK01000338">
    <property type="protein sequence ID" value="HEN16189.1"/>
    <property type="molecule type" value="Genomic_DNA"/>
</dbReference>
<organism evidence="3">
    <name type="scientific">Schlesneria paludicola</name>
    <dbReference type="NCBI Taxonomy" id="360056"/>
    <lineage>
        <taxon>Bacteria</taxon>
        <taxon>Pseudomonadati</taxon>
        <taxon>Planctomycetota</taxon>
        <taxon>Planctomycetia</taxon>
        <taxon>Planctomycetales</taxon>
        <taxon>Planctomycetaceae</taxon>
        <taxon>Schlesneria</taxon>
    </lineage>
</organism>
<evidence type="ECO:0000313" key="3">
    <source>
        <dbReference type="EMBL" id="HEN16189.1"/>
    </source>
</evidence>
<dbReference type="AlphaFoldDB" id="A0A7C2NYV0"/>